<comment type="caution">
    <text evidence="2">The sequence shown here is derived from an EMBL/GenBank/DDBJ whole genome shotgun (WGS) entry which is preliminary data.</text>
</comment>
<name>A0AAN6MNL7_9PEZI</name>
<sequence length="247" mass="28449">MTPPFRGPRQRPPWSTTVDSLDPFPPLSPDLPLARYDHRRLMARDILVHRLMAQFMTPSPTNSHVFDEIWDRESTIASLDPPSPLPPCAARHKLLLDLQVLERLLCTTTSQLMPSQRDDPIRDEWEPRPFPLSYDPPSNPRTVGEHLLDLVLRHYFEIDDVVLRVSISRVAPLRMPEGPWPAPASRARRGKRRCFEDQINSQRASEGLAWAEPHLAVMKHLRRAMAAQNRLNLYDGGILLPHLRREL</sequence>
<gene>
    <name evidence="2" type="ORF">C8A05DRAFT_14761</name>
</gene>
<proteinExistence type="predicted"/>
<organism evidence="2 3">
    <name type="scientific">Staphylotrichum tortipilum</name>
    <dbReference type="NCBI Taxonomy" id="2831512"/>
    <lineage>
        <taxon>Eukaryota</taxon>
        <taxon>Fungi</taxon>
        <taxon>Dikarya</taxon>
        <taxon>Ascomycota</taxon>
        <taxon>Pezizomycotina</taxon>
        <taxon>Sordariomycetes</taxon>
        <taxon>Sordariomycetidae</taxon>
        <taxon>Sordariales</taxon>
        <taxon>Chaetomiaceae</taxon>
        <taxon>Staphylotrichum</taxon>
    </lineage>
</organism>
<dbReference type="Proteomes" id="UP001303889">
    <property type="component" value="Unassembled WGS sequence"/>
</dbReference>
<evidence type="ECO:0000313" key="2">
    <source>
        <dbReference type="EMBL" id="KAK3903252.1"/>
    </source>
</evidence>
<keyword evidence="3" id="KW-1185">Reference proteome</keyword>
<dbReference type="AlphaFoldDB" id="A0AAN6MNL7"/>
<evidence type="ECO:0000313" key="3">
    <source>
        <dbReference type="Proteomes" id="UP001303889"/>
    </source>
</evidence>
<accession>A0AAN6MNL7</accession>
<protein>
    <submittedName>
        <fullName evidence="2">Uncharacterized protein</fullName>
    </submittedName>
</protein>
<evidence type="ECO:0000256" key="1">
    <source>
        <dbReference type="SAM" id="MobiDB-lite"/>
    </source>
</evidence>
<dbReference type="EMBL" id="MU855459">
    <property type="protein sequence ID" value="KAK3903252.1"/>
    <property type="molecule type" value="Genomic_DNA"/>
</dbReference>
<feature type="non-terminal residue" evidence="2">
    <location>
        <position position="247"/>
    </location>
</feature>
<reference evidence="2" key="1">
    <citation type="journal article" date="2023" name="Mol. Phylogenet. Evol.">
        <title>Genome-scale phylogeny and comparative genomics of the fungal order Sordariales.</title>
        <authorList>
            <person name="Hensen N."/>
            <person name="Bonometti L."/>
            <person name="Westerberg I."/>
            <person name="Brannstrom I.O."/>
            <person name="Guillou S."/>
            <person name="Cros-Aarteil S."/>
            <person name="Calhoun S."/>
            <person name="Haridas S."/>
            <person name="Kuo A."/>
            <person name="Mondo S."/>
            <person name="Pangilinan J."/>
            <person name="Riley R."/>
            <person name="LaButti K."/>
            <person name="Andreopoulos B."/>
            <person name="Lipzen A."/>
            <person name="Chen C."/>
            <person name="Yan M."/>
            <person name="Daum C."/>
            <person name="Ng V."/>
            <person name="Clum A."/>
            <person name="Steindorff A."/>
            <person name="Ohm R.A."/>
            <person name="Martin F."/>
            <person name="Silar P."/>
            <person name="Natvig D.O."/>
            <person name="Lalanne C."/>
            <person name="Gautier V."/>
            <person name="Ament-Velasquez S.L."/>
            <person name="Kruys A."/>
            <person name="Hutchinson M.I."/>
            <person name="Powell A.J."/>
            <person name="Barry K."/>
            <person name="Miller A.N."/>
            <person name="Grigoriev I.V."/>
            <person name="Debuchy R."/>
            <person name="Gladieux P."/>
            <person name="Hiltunen Thoren M."/>
            <person name="Johannesson H."/>
        </authorList>
    </citation>
    <scope>NUCLEOTIDE SEQUENCE</scope>
    <source>
        <strain evidence="2">CBS 103.79</strain>
    </source>
</reference>
<feature type="region of interest" description="Disordered" evidence="1">
    <location>
        <begin position="1"/>
        <end position="22"/>
    </location>
</feature>
<reference evidence="2" key="2">
    <citation type="submission" date="2023-05" db="EMBL/GenBank/DDBJ databases">
        <authorList>
            <consortium name="Lawrence Berkeley National Laboratory"/>
            <person name="Steindorff A."/>
            <person name="Hensen N."/>
            <person name="Bonometti L."/>
            <person name="Westerberg I."/>
            <person name="Brannstrom I.O."/>
            <person name="Guillou S."/>
            <person name="Cros-Aarteil S."/>
            <person name="Calhoun S."/>
            <person name="Haridas S."/>
            <person name="Kuo A."/>
            <person name="Mondo S."/>
            <person name="Pangilinan J."/>
            <person name="Riley R."/>
            <person name="Labutti K."/>
            <person name="Andreopoulos B."/>
            <person name="Lipzen A."/>
            <person name="Chen C."/>
            <person name="Yanf M."/>
            <person name="Daum C."/>
            <person name="Ng V."/>
            <person name="Clum A."/>
            <person name="Ohm R."/>
            <person name="Martin F."/>
            <person name="Silar P."/>
            <person name="Natvig D."/>
            <person name="Lalanne C."/>
            <person name="Gautier V."/>
            <person name="Ament-Velasquez S.L."/>
            <person name="Kruys A."/>
            <person name="Hutchinson M.I."/>
            <person name="Powell A.J."/>
            <person name="Barry K."/>
            <person name="Miller A.N."/>
            <person name="Grigoriev I.V."/>
            <person name="Debuchy R."/>
            <person name="Gladieux P."/>
            <person name="Thoren M.H."/>
            <person name="Johannesson H."/>
        </authorList>
    </citation>
    <scope>NUCLEOTIDE SEQUENCE</scope>
    <source>
        <strain evidence="2">CBS 103.79</strain>
    </source>
</reference>